<dbReference type="InterPro" id="IPR058329">
    <property type="entry name" value="Arp1_N"/>
</dbReference>
<evidence type="ECO:0000313" key="3">
    <source>
        <dbReference type="EMBL" id="GAP93261.2"/>
    </source>
</evidence>
<dbReference type="Gene3D" id="3.90.1300.10">
    <property type="entry name" value="Amidase signature (AS) domain"/>
    <property type="match status" value="1"/>
</dbReference>
<dbReference type="SUPFAM" id="SSF75304">
    <property type="entry name" value="Amidase signature (AS) enzymes"/>
    <property type="match status" value="1"/>
</dbReference>
<dbReference type="InterPro" id="IPR023631">
    <property type="entry name" value="Amidase_dom"/>
</dbReference>
<dbReference type="PANTHER" id="PTHR46310:SF7">
    <property type="entry name" value="AMIDASE 1"/>
    <property type="match status" value="1"/>
</dbReference>
<proteinExistence type="predicted"/>
<dbReference type="OrthoDB" id="5423360at2759"/>
<organism evidence="3">
    <name type="scientific">Rosellinia necatrix</name>
    <name type="common">White root-rot fungus</name>
    <dbReference type="NCBI Taxonomy" id="77044"/>
    <lineage>
        <taxon>Eukaryota</taxon>
        <taxon>Fungi</taxon>
        <taxon>Dikarya</taxon>
        <taxon>Ascomycota</taxon>
        <taxon>Pezizomycotina</taxon>
        <taxon>Sordariomycetes</taxon>
        <taxon>Xylariomycetidae</taxon>
        <taxon>Xylariales</taxon>
        <taxon>Xylariaceae</taxon>
        <taxon>Rosellinia</taxon>
    </lineage>
</organism>
<keyword evidence="4" id="KW-1185">Reference proteome</keyword>
<evidence type="ECO:0000313" key="4">
    <source>
        <dbReference type="Proteomes" id="UP000054516"/>
    </source>
</evidence>
<feature type="domain" description="Amidase" evidence="1">
    <location>
        <begin position="201"/>
        <end position="406"/>
    </location>
</feature>
<dbReference type="OMA" id="DHQLAFT"/>
<dbReference type="AlphaFoldDB" id="A0A1W2TX38"/>
<accession>A0A1W2TX38</accession>
<dbReference type="InterPro" id="IPR036928">
    <property type="entry name" value="AS_sf"/>
</dbReference>
<sequence>MSIRKTPLLVSCTDSSFSQGPRLLSPPFPRFSTDGRSQINTNLTSGQKISSLLQITSVIQLGHRAFVIQGRCDYEARLTESPYLDALTCFVLSETTNPKEQLEKAYLSYRQTDDVFCDAFLTHVLLISDGSVVDEPILDLLASWGCLTVFQLPITEKVPPGPYFFSICGLYSAWRLFPDDKEAFVSSTIPTQGDPYTYENLNAAAFGASSLCIAVPSRLKTAKSEQKPLAGMRIAIKDLFHLKGVHTGCGNRAYRSLHGALGASSSAIESVLRLGGIIVGKTKTVEFGGSQEVIGDWCDYLYPFNSRGDGYISATGSSTGSASSLAAYPWLDITLGTDAGGSIRDPAVAHGIYGFRPSHNGQQAHDVVIPCGIFHIPGFLGRSSSTMLEFGRCWLQTPSNDYHLRPKRVIFPKEYYSDHKGVQNIADAWVSSLTAWLKAERFDVSIEEVWSATKPASACKGFFETFNKTFIDLIYSEFWNYLSDFREDYKTRFNANPYVCKVTQYIWEQGQALSDTRKGEALGEVSMHNDWFLGHLLSDDQTILIVPRYKLDYRDEYLPAPELRSFEGFDSNLHASLSGVPNMTVPVGQCTFRSEISGKEEHFPVSLSIFAPKGKDIGLLNLVHDYLIANSLPTSVLTGCTAFSVA</sequence>
<dbReference type="PANTHER" id="PTHR46310">
    <property type="entry name" value="AMIDASE 1"/>
    <property type="match status" value="1"/>
</dbReference>
<evidence type="ECO:0000259" key="2">
    <source>
        <dbReference type="Pfam" id="PF26053"/>
    </source>
</evidence>
<reference evidence="3" key="1">
    <citation type="submission" date="2016-03" db="EMBL/GenBank/DDBJ databases">
        <title>Draft genome sequence of Rosellinia necatrix.</title>
        <authorList>
            <person name="Kanematsu S."/>
        </authorList>
    </citation>
    <scope>NUCLEOTIDE SEQUENCE [LARGE SCALE GENOMIC DNA]</scope>
    <source>
        <strain evidence="3">W97</strain>
    </source>
</reference>
<dbReference type="Pfam" id="PF01425">
    <property type="entry name" value="Amidase"/>
    <property type="match status" value="1"/>
</dbReference>
<feature type="domain" description="Scytalone dehydratase-like protein Arp1 N-terminal" evidence="2">
    <location>
        <begin position="77"/>
        <end position="166"/>
    </location>
</feature>
<dbReference type="Pfam" id="PF26053">
    <property type="entry name" value="DUF8016"/>
    <property type="match status" value="1"/>
</dbReference>
<dbReference type="EMBL" id="DF977558">
    <property type="protein sequence ID" value="GAP93261.2"/>
    <property type="molecule type" value="Genomic_DNA"/>
</dbReference>
<name>A0A1W2TX38_ROSNE</name>
<gene>
    <name evidence="3" type="ORF">SAMD00023353_11300160</name>
</gene>
<dbReference type="STRING" id="77044.A0A1W2TX38"/>
<dbReference type="Proteomes" id="UP000054516">
    <property type="component" value="Unassembled WGS sequence"/>
</dbReference>
<evidence type="ECO:0000259" key="1">
    <source>
        <dbReference type="Pfam" id="PF01425"/>
    </source>
</evidence>
<protein>
    <submittedName>
        <fullName evidence="3">Putative amidase signature enzyme</fullName>
    </submittedName>
</protein>